<dbReference type="Proteomes" id="UP000313359">
    <property type="component" value="Unassembled WGS sequence"/>
</dbReference>
<sequence length="213" mass="23494">MGNPTVEFAYAPATEIMRQDPHNEGALAETISILKAQDGVIKIYNGLQHEDKATTYLLVVWESYEHHEKLMKDEVTYPILGSALSSVLDLSKISLLHVKPTNEPYKAFEAPVLEIVTYTLHDGQSKTKLEGLVDKLANHLTNTAKSSTEVANVFHTSWGPTREKDNVLVLFIGWPSIEAHLDLVKNDPGAIDIIGQCKAISDVDVIHVPLALC</sequence>
<accession>A0A5C2S671</accession>
<reference evidence="1" key="1">
    <citation type="journal article" date="2018" name="Genome Biol. Evol.">
        <title>Genomics and development of Lentinus tigrinus, a white-rot wood-decaying mushroom with dimorphic fruiting bodies.</title>
        <authorList>
            <person name="Wu B."/>
            <person name="Xu Z."/>
            <person name="Knudson A."/>
            <person name="Carlson A."/>
            <person name="Chen N."/>
            <person name="Kovaka S."/>
            <person name="LaButti K."/>
            <person name="Lipzen A."/>
            <person name="Pennachio C."/>
            <person name="Riley R."/>
            <person name="Schakwitz W."/>
            <person name="Umezawa K."/>
            <person name="Ohm R.A."/>
            <person name="Grigoriev I.V."/>
            <person name="Nagy L.G."/>
            <person name="Gibbons J."/>
            <person name="Hibbett D."/>
        </authorList>
    </citation>
    <scope>NUCLEOTIDE SEQUENCE [LARGE SCALE GENOMIC DNA]</scope>
    <source>
        <strain evidence="1">ALCF2SS1-6</strain>
    </source>
</reference>
<keyword evidence="2" id="KW-1185">Reference proteome</keyword>
<dbReference type="STRING" id="1328759.A0A5C2S671"/>
<protein>
    <recommendedName>
        <fullName evidence="3">ABM domain-containing protein</fullName>
    </recommendedName>
</protein>
<evidence type="ECO:0000313" key="1">
    <source>
        <dbReference type="EMBL" id="RPD59180.1"/>
    </source>
</evidence>
<evidence type="ECO:0000313" key="2">
    <source>
        <dbReference type="Proteomes" id="UP000313359"/>
    </source>
</evidence>
<proteinExistence type="predicted"/>
<dbReference type="OrthoDB" id="3830579at2759"/>
<organism evidence="1 2">
    <name type="scientific">Lentinus tigrinus ALCF2SS1-6</name>
    <dbReference type="NCBI Taxonomy" id="1328759"/>
    <lineage>
        <taxon>Eukaryota</taxon>
        <taxon>Fungi</taxon>
        <taxon>Dikarya</taxon>
        <taxon>Basidiomycota</taxon>
        <taxon>Agaricomycotina</taxon>
        <taxon>Agaricomycetes</taxon>
        <taxon>Polyporales</taxon>
        <taxon>Polyporaceae</taxon>
        <taxon>Lentinus</taxon>
    </lineage>
</organism>
<dbReference type="EMBL" id="ML122271">
    <property type="protein sequence ID" value="RPD59180.1"/>
    <property type="molecule type" value="Genomic_DNA"/>
</dbReference>
<name>A0A5C2S671_9APHY</name>
<dbReference type="AlphaFoldDB" id="A0A5C2S671"/>
<evidence type="ECO:0008006" key="3">
    <source>
        <dbReference type="Google" id="ProtNLM"/>
    </source>
</evidence>
<dbReference type="Gene3D" id="3.30.70.100">
    <property type="match status" value="2"/>
</dbReference>
<gene>
    <name evidence="1" type="ORF">L227DRAFT_527763</name>
</gene>